<dbReference type="RefSeq" id="WP_379854859.1">
    <property type="nucleotide sequence ID" value="NZ_JBHZPZ010000009.1"/>
</dbReference>
<dbReference type="Proteomes" id="UP001600109">
    <property type="component" value="Unassembled WGS sequence"/>
</dbReference>
<reference evidence="1 2" key="1">
    <citation type="submission" date="2024-06" db="EMBL/GenBank/DDBJ databases">
        <title>Flavobacterium spp. isolated from glacier.</title>
        <authorList>
            <person name="Han D."/>
        </authorList>
    </citation>
    <scope>NUCLEOTIDE SEQUENCE [LARGE SCALE GENOMIC DNA]</scope>
    <source>
        <strain evidence="1 2">LS2P90</strain>
    </source>
</reference>
<comment type="caution">
    <text evidence="1">The sequence shown here is derived from an EMBL/GenBank/DDBJ whole genome shotgun (WGS) entry which is preliminary data.</text>
</comment>
<dbReference type="Pfam" id="PF07920">
    <property type="entry name" value="DUF1684"/>
    <property type="match status" value="1"/>
</dbReference>
<dbReference type="PANTHER" id="PTHR41913:SF1">
    <property type="entry name" value="DUF1684 DOMAIN-CONTAINING PROTEIN"/>
    <property type="match status" value="1"/>
</dbReference>
<keyword evidence="2" id="KW-1185">Reference proteome</keyword>
<name>A0ABW6HW00_9FLAO</name>
<dbReference type="EMBL" id="JBHZPZ010000009">
    <property type="protein sequence ID" value="MFE3868195.1"/>
    <property type="molecule type" value="Genomic_DNA"/>
</dbReference>
<gene>
    <name evidence="1" type="ORF">ACFX5E_08920</name>
</gene>
<sequence length="212" mass="24443">MIIIAESQKDINMRTLFTLFLLVQLNFGFGQDKFDVSAVAKFQKVINSEYADAKTSPLSAKDLAAFKALDFYPINEKFYVTAKFVRTKKEKPFEMKTTGERKPMYVKYGEAHFVLDGKDFKLNIYRNIELSKKKEYKDYLFLPFSDLTCGTESYIGGKYIDIKVPKGETIAIDFNTSYNPYCAYSHKYSCPKVPLENDLNIEIKAGVKKFHD</sequence>
<protein>
    <submittedName>
        <fullName evidence="1">DUF1684 domain-containing protein</fullName>
    </submittedName>
</protein>
<dbReference type="InterPro" id="IPR012467">
    <property type="entry name" value="DUF1684"/>
</dbReference>
<dbReference type="PANTHER" id="PTHR41913">
    <property type="entry name" value="DUF1684 DOMAIN-CONTAINING PROTEIN"/>
    <property type="match status" value="1"/>
</dbReference>
<accession>A0ABW6HW00</accession>
<proteinExistence type="predicted"/>
<evidence type="ECO:0000313" key="1">
    <source>
        <dbReference type="EMBL" id="MFE3868195.1"/>
    </source>
</evidence>
<evidence type="ECO:0000313" key="2">
    <source>
        <dbReference type="Proteomes" id="UP001600109"/>
    </source>
</evidence>
<organism evidence="1 2">
    <name type="scientific">Flavobacterium xylosi</name>
    <dbReference type="NCBI Taxonomy" id="3230415"/>
    <lineage>
        <taxon>Bacteria</taxon>
        <taxon>Pseudomonadati</taxon>
        <taxon>Bacteroidota</taxon>
        <taxon>Flavobacteriia</taxon>
        <taxon>Flavobacteriales</taxon>
        <taxon>Flavobacteriaceae</taxon>
        <taxon>Flavobacterium</taxon>
    </lineage>
</organism>